<dbReference type="InterPro" id="IPR015353">
    <property type="entry name" value="Rubisco_LSMT_subst-bd"/>
</dbReference>
<evidence type="ECO:0000256" key="5">
    <source>
        <dbReference type="SAM" id="MobiDB-lite"/>
    </source>
</evidence>
<dbReference type="GO" id="GO:0032259">
    <property type="term" value="P:methylation"/>
    <property type="evidence" value="ECO:0007669"/>
    <property type="project" value="UniProtKB-KW"/>
</dbReference>
<proteinExistence type="inferred from homology"/>
<dbReference type="Pfam" id="PF09273">
    <property type="entry name" value="Rubis-subs-bind"/>
    <property type="match status" value="1"/>
</dbReference>
<dbReference type="SUPFAM" id="SSF81822">
    <property type="entry name" value="RuBisCo LSMT C-terminal, substrate-binding domain"/>
    <property type="match status" value="1"/>
</dbReference>
<dbReference type="SUPFAM" id="SSF82199">
    <property type="entry name" value="SET domain"/>
    <property type="match status" value="1"/>
</dbReference>
<keyword evidence="2 4" id="KW-0808">Transferase</keyword>
<dbReference type="PANTHER" id="PTHR13271">
    <property type="entry name" value="UNCHARACTERIZED PUTATIVE METHYLTRANSFERASE"/>
    <property type="match status" value="1"/>
</dbReference>
<evidence type="ECO:0000259" key="6">
    <source>
        <dbReference type="PROSITE" id="PS50280"/>
    </source>
</evidence>
<dbReference type="EMBL" id="MU005595">
    <property type="protein sequence ID" value="KAF2680571.1"/>
    <property type="molecule type" value="Genomic_DNA"/>
</dbReference>
<comment type="similarity">
    <text evidence="4">Belongs to the class V-like SAM-binding methyltransferase superfamily. Histone-lysine methyltransferase family. SETD6 subfamily.</text>
</comment>
<keyword evidence="1 4" id="KW-0489">Methyltransferase</keyword>
<dbReference type="InterPro" id="IPR046341">
    <property type="entry name" value="SET_dom_sf"/>
</dbReference>
<dbReference type="InterPro" id="IPR001214">
    <property type="entry name" value="SET_dom"/>
</dbReference>
<reference evidence="7" key="1">
    <citation type="journal article" date="2020" name="Stud. Mycol.">
        <title>101 Dothideomycetes genomes: a test case for predicting lifestyles and emergence of pathogens.</title>
        <authorList>
            <person name="Haridas S."/>
            <person name="Albert R."/>
            <person name="Binder M."/>
            <person name="Bloem J."/>
            <person name="Labutti K."/>
            <person name="Salamov A."/>
            <person name="Andreopoulos B."/>
            <person name="Baker S."/>
            <person name="Barry K."/>
            <person name="Bills G."/>
            <person name="Bluhm B."/>
            <person name="Cannon C."/>
            <person name="Castanera R."/>
            <person name="Culley D."/>
            <person name="Daum C."/>
            <person name="Ezra D."/>
            <person name="Gonzalez J."/>
            <person name="Henrissat B."/>
            <person name="Kuo A."/>
            <person name="Liang C."/>
            <person name="Lipzen A."/>
            <person name="Lutzoni F."/>
            <person name="Magnuson J."/>
            <person name="Mondo S."/>
            <person name="Nolan M."/>
            <person name="Ohm R."/>
            <person name="Pangilinan J."/>
            <person name="Park H.-J."/>
            <person name="Ramirez L."/>
            <person name="Alfaro M."/>
            <person name="Sun H."/>
            <person name="Tritt A."/>
            <person name="Yoshinaga Y."/>
            <person name="Zwiers L.-H."/>
            <person name="Turgeon B."/>
            <person name="Goodwin S."/>
            <person name="Spatafora J."/>
            <person name="Crous P."/>
            <person name="Grigoriev I."/>
        </authorList>
    </citation>
    <scope>NUCLEOTIDE SEQUENCE</scope>
    <source>
        <strain evidence="7">CBS 122367</strain>
    </source>
</reference>
<dbReference type="PANTHER" id="PTHR13271:SF34">
    <property type="entry name" value="N-LYSINE METHYLTRANSFERASE SETD6"/>
    <property type="match status" value="1"/>
</dbReference>
<keyword evidence="8" id="KW-1185">Reference proteome</keyword>
<evidence type="ECO:0000256" key="1">
    <source>
        <dbReference type="ARBA" id="ARBA00022603"/>
    </source>
</evidence>
<feature type="region of interest" description="Disordered" evidence="5">
    <location>
        <begin position="444"/>
        <end position="471"/>
    </location>
</feature>
<evidence type="ECO:0000313" key="7">
    <source>
        <dbReference type="EMBL" id="KAF2680571.1"/>
    </source>
</evidence>
<sequence length="471" mass="53016">MDPFAEASAAFLAWLKHSGALISSKSELKDLRNIGAGRGVVATQNIAEDELLFRIPRSAILSVENSTLSKEIPKATFEHLGPWLSLILVMLYEYLNQDASNWALYFRVLPSEFNTLMFWEDDELAELQASAVVQKIGKKGADGMFVKELVPVIKEFAQIFFSSNEEAIERAEEMAQPQNILLMHKMGSLIMAYAFDVEPASPEKDVDEEGYASEDEDEALPKGMVPMADMLNADADRNNARLFYEEEHLSMKALKPIKAGEEIFNDYGPLPRSDLLRRYGYITDNYAQYDVVEIPHDLVTEVAVNARVFSESRLEYLDEQGVIDTGYDISTNTPFDIHESLSPELIVLVETLLLPDVEYERLKRKGKLPKPEKMSAKGADFLHKLVRARIQQYPTNLEEDMRSANGEAGHSTLKERRFATAKCVRVGEKKILQVAKKALAELAKEEAHTSAGMKRQAEEMELGSGKRQESR</sequence>
<evidence type="ECO:0000313" key="8">
    <source>
        <dbReference type="Proteomes" id="UP000799291"/>
    </source>
</evidence>
<name>A0A6G1IRJ7_9PLEO</name>
<dbReference type="FunFam" id="3.90.1410.10:FF:000007">
    <property type="entry name" value="Ribosomal lysine N-methyltransferase 4"/>
    <property type="match status" value="1"/>
</dbReference>
<dbReference type="Gene3D" id="3.90.1420.10">
    <property type="entry name" value="Rubisco LSMT, substrate-binding domain"/>
    <property type="match status" value="1"/>
</dbReference>
<dbReference type="InterPro" id="IPR036464">
    <property type="entry name" value="Rubisco_LSMT_subst-bd_sf"/>
</dbReference>
<dbReference type="PROSITE" id="PS50280">
    <property type="entry name" value="SET"/>
    <property type="match status" value="1"/>
</dbReference>
<evidence type="ECO:0000256" key="4">
    <source>
        <dbReference type="PIRNR" id="PIRNR011771"/>
    </source>
</evidence>
<dbReference type="InterPro" id="IPR050600">
    <property type="entry name" value="SETD3_SETD6_MTase"/>
</dbReference>
<dbReference type="Pfam" id="PF00856">
    <property type="entry name" value="SET"/>
    <property type="match status" value="1"/>
</dbReference>
<dbReference type="AlphaFoldDB" id="A0A6G1IRJ7"/>
<dbReference type="EC" id="2.1.1.-" evidence="4"/>
<accession>A0A6G1IRJ7</accession>
<comment type="function">
    <text evidence="4">S-adenosyl-L-methionine-dependent protein-lysine N-methyltransferase that monomethylates 60S ribosomal protein L42.</text>
</comment>
<dbReference type="GO" id="GO:0016279">
    <property type="term" value="F:protein-lysine N-methyltransferase activity"/>
    <property type="evidence" value="ECO:0007669"/>
    <property type="project" value="UniProtKB-UniRule"/>
</dbReference>
<dbReference type="OrthoDB" id="341421at2759"/>
<evidence type="ECO:0000256" key="2">
    <source>
        <dbReference type="ARBA" id="ARBA00022679"/>
    </source>
</evidence>
<dbReference type="InterPro" id="IPR011383">
    <property type="entry name" value="N-lys_methylase_SETD6"/>
</dbReference>
<feature type="domain" description="SET" evidence="6">
    <location>
        <begin position="24"/>
        <end position="268"/>
    </location>
</feature>
<gene>
    <name evidence="7" type="ORF">K458DRAFT_445110</name>
</gene>
<comment type="subcellular location">
    <subcellularLocation>
        <location evidence="4">Nucleus</location>
    </subcellularLocation>
</comment>
<organism evidence="7 8">
    <name type="scientific">Lentithecium fluviatile CBS 122367</name>
    <dbReference type="NCBI Taxonomy" id="1168545"/>
    <lineage>
        <taxon>Eukaryota</taxon>
        <taxon>Fungi</taxon>
        <taxon>Dikarya</taxon>
        <taxon>Ascomycota</taxon>
        <taxon>Pezizomycotina</taxon>
        <taxon>Dothideomycetes</taxon>
        <taxon>Pleosporomycetidae</taxon>
        <taxon>Pleosporales</taxon>
        <taxon>Massarineae</taxon>
        <taxon>Lentitheciaceae</taxon>
        <taxon>Lentithecium</taxon>
    </lineage>
</organism>
<dbReference type="GO" id="GO:0005634">
    <property type="term" value="C:nucleus"/>
    <property type="evidence" value="ECO:0007669"/>
    <property type="project" value="UniProtKB-SubCell"/>
</dbReference>
<dbReference type="Gene3D" id="3.90.1410.10">
    <property type="entry name" value="set domain protein methyltransferase, domain 1"/>
    <property type="match status" value="1"/>
</dbReference>
<evidence type="ECO:0000256" key="3">
    <source>
        <dbReference type="ARBA" id="ARBA00022691"/>
    </source>
</evidence>
<dbReference type="PIRSF" id="PIRSF011771">
    <property type="entry name" value="RMS1_SET"/>
    <property type="match status" value="1"/>
</dbReference>
<protein>
    <recommendedName>
        <fullName evidence="4">Ribosomal lysine N-methyltransferase 4</fullName>
        <ecNumber evidence="4">2.1.1.-</ecNumber>
    </recommendedName>
</protein>
<dbReference type="Proteomes" id="UP000799291">
    <property type="component" value="Unassembled WGS sequence"/>
</dbReference>
<keyword evidence="3 4" id="KW-0949">S-adenosyl-L-methionine</keyword>
<keyword evidence="4" id="KW-0539">Nucleus</keyword>